<comment type="subcellular location">
    <subcellularLocation>
        <location evidence="16">Cell membrane</location>
        <topology evidence="16">Single-pass membrane protein</topology>
    </subcellularLocation>
</comment>
<keyword evidence="12 16" id="KW-0406">Ion transport</keyword>
<keyword evidence="6 16" id="KW-0288">FMN</keyword>
<proteinExistence type="inferred from homology"/>
<evidence type="ECO:0000256" key="16">
    <source>
        <dbReference type="HAMAP-Rule" id="MF_00427"/>
    </source>
</evidence>
<reference evidence="19" key="1">
    <citation type="submission" date="2018-07" db="EMBL/GenBank/DDBJ databases">
        <title>Genome assembly of strain Ka43.</title>
        <authorList>
            <person name="Kukolya J."/>
            <person name="Nagy I."/>
            <person name="Horvath B."/>
            <person name="Toth A."/>
        </authorList>
    </citation>
    <scope>NUCLEOTIDE SEQUENCE</scope>
    <source>
        <strain evidence="19">KB43</strain>
    </source>
</reference>
<keyword evidence="3" id="KW-0997">Cell inner membrane</keyword>
<keyword evidence="9 16" id="KW-1133">Transmembrane helix</keyword>
<organism evidence="19 20">
    <name type="scientific">Cellvibrio polysaccharolyticus</name>
    <dbReference type="NCBI Taxonomy" id="2082724"/>
    <lineage>
        <taxon>Bacteria</taxon>
        <taxon>Pseudomonadati</taxon>
        <taxon>Pseudomonadota</taxon>
        <taxon>Gammaproteobacteria</taxon>
        <taxon>Cellvibrionales</taxon>
        <taxon>Cellvibrionaceae</taxon>
        <taxon>Cellvibrio</taxon>
    </lineage>
</organism>
<dbReference type="InterPro" id="IPR010204">
    <property type="entry name" value="NqrC"/>
</dbReference>
<sequence length="259" mass="28375">MASNESFKKVVIVTLALCFVCSVIVSSAAVLLKPMQISNKALDFKRNVLSIADINEPGKSVEQIYQERVQARVVDLETGKFTDEINAETFDQAKAAKDPAYSISLNREDDIAKLNRRENYSVVYLIQDEAGNLEKIILPVRGKGLWSTMSGLMVLESDLNTVAGFGFYEHGETPGLGGEVDNPDWKAQWPGKEVYDDQGRPVLRVIKGHVDAGSADAIHQVDGISGATLTANGVRNLVQFWLGDKGFKPFLTNLKEGEA</sequence>
<evidence type="ECO:0000259" key="18">
    <source>
        <dbReference type="SMART" id="SM00900"/>
    </source>
</evidence>
<dbReference type="PANTHER" id="PTHR37838:SF1">
    <property type="entry name" value="NA(+)-TRANSLOCATING NADH-QUINONE REDUCTASE SUBUNIT C"/>
    <property type="match status" value="1"/>
</dbReference>
<evidence type="ECO:0000256" key="3">
    <source>
        <dbReference type="ARBA" id="ARBA00022519"/>
    </source>
</evidence>
<comment type="cofactor">
    <cofactor evidence="16 17">
        <name>FMN</name>
        <dbReference type="ChEBI" id="CHEBI:58210"/>
    </cofactor>
</comment>
<evidence type="ECO:0000256" key="4">
    <source>
        <dbReference type="ARBA" id="ARBA00022553"/>
    </source>
</evidence>
<evidence type="ECO:0000256" key="9">
    <source>
        <dbReference type="ARBA" id="ARBA00022989"/>
    </source>
</evidence>
<comment type="caution">
    <text evidence="19">The sequence shown here is derived from an EMBL/GenBank/DDBJ whole genome shotgun (WGS) entry which is preliminary data.</text>
</comment>
<evidence type="ECO:0000256" key="7">
    <source>
        <dbReference type="ARBA" id="ARBA00022692"/>
    </source>
</evidence>
<evidence type="ECO:0000313" key="20">
    <source>
        <dbReference type="Proteomes" id="UP000652567"/>
    </source>
</evidence>
<evidence type="ECO:0000256" key="1">
    <source>
        <dbReference type="ARBA" id="ARBA00022448"/>
    </source>
</evidence>
<dbReference type="RefSeq" id="WP_193909179.1">
    <property type="nucleotide sequence ID" value="NZ_PRDL01000001.1"/>
</dbReference>
<comment type="caution">
    <text evidence="16">Lacks conserved residue(s) required for the propagation of feature annotation.</text>
</comment>
<keyword evidence="5 16" id="KW-0285">Flavoprotein</keyword>
<evidence type="ECO:0000256" key="8">
    <source>
        <dbReference type="ARBA" id="ARBA00022967"/>
    </source>
</evidence>
<feature type="domain" description="FMN-binding" evidence="18">
    <location>
        <begin position="144"/>
        <end position="245"/>
    </location>
</feature>
<dbReference type="GO" id="GO:0005886">
    <property type="term" value="C:plasma membrane"/>
    <property type="evidence" value="ECO:0007669"/>
    <property type="project" value="UniProtKB-SubCell"/>
</dbReference>
<dbReference type="Pfam" id="PF04205">
    <property type="entry name" value="FMN_bind"/>
    <property type="match status" value="1"/>
</dbReference>
<keyword evidence="2 16" id="KW-1003">Cell membrane</keyword>
<dbReference type="EMBL" id="PRDL01000001">
    <property type="protein sequence ID" value="MBE8717368.1"/>
    <property type="molecule type" value="Genomic_DNA"/>
</dbReference>
<dbReference type="GO" id="GO:0016655">
    <property type="term" value="F:oxidoreductase activity, acting on NAD(P)H, quinone or similar compound as acceptor"/>
    <property type="evidence" value="ECO:0007669"/>
    <property type="project" value="UniProtKB-UniRule"/>
</dbReference>
<evidence type="ECO:0000256" key="6">
    <source>
        <dbReference type="ARBA" id="ARBA00022643"/>
    </source>
</evidence>
<keyword evidence="20" id="KW-1185">Reference proteome</keyword>
<evidence type="ECO:0000256" key="17">
    <source>
        <dbReference type="PIRNR" id="PIRNR009437"/>
    </source>
</evidence>
<evidence type="ECO:0000256" key="15">
    <source>
        <dbReference type="ARBA" id="ARBA00023201"/>
    </source>
</evidence>
<feature type="modified residue" description="FMN phosphoryl threonine" evidence="16">
    <location>
        <position position="228"/>
    </location>
</feature>
<dbReference type="GO" id="GO:0010181">
    <property type="term" value="F:FMN binding"/>
    <property type="evidence" value="ECO:0007669"/>
    <property type="project" value="UniProtKB-UniRule"/>
</dbReference>
<dbReference type="PANTHER" id="PTHR37838">
    <property type="entry name" value="NA(+)-TRANSLOCATING NADH-QUINONE REDUCTASE SUBUNIT C"/>
    <property type="match status" value="1"/>
</dbReference>
<evidence type="ECO:0000256" key="5">
    <source>
        <dbReference type="ARBA" id="ARBA00022630"/>
    </source>
</evidence>
<keyword evidence="4 16" id="KW-0597">Phosphoprotein</keyword>
<keyword evidence="1 16" id="KW-0813">Transport</keyword>
<keyword evidence="10 16" id="KW-0520">NAD</keyword>
<comment type="similarity">
    <text evidence="16 17">Belongs to the NqrC family.</text>
</comment>
<dbReference type="InterPro" id="IPR007329">
    <property type="entry name" value="FMN-bd"/>
</dbReference>
<name>A0A928V239_9GAMM</name>
<keyword evidence="15 16" id="KW-0739">Sodium transport</keyword>
<dbReference type="AlphaFoldDB" id="A0A928V239"/>
<keyword evidence="11 16" id="KW-0915">Sodium</keyword>
<keyword evidence="8 16" id="KW-1278">Translocase</keyword>
<accession>A0A928V239</accession>
<dbReference type="GO" id="GO:0006814">
    <property type="term" value="P:sodium ion transport"/>
    <property type="evidence" value="ECO:0007669"/>
    <property type="project" value="UniProtKB-UniRule"/>
</dbReference>
<comment type="function">
    <text evidence="16">NQR complex catalyzes the reduction of ubiquinone-1 to ubiquinol by two successive reactions, coupled with the transport of Na(+) ions from the cytoplasm to the periplasm. NqrA to NqrE are probably involved in the second step, the conversion of ubisemiquinone to ubiquinol.</text>
</comment>
<dbReference type="EC" id="7.2.1.1" evidence="16 17"/>
<evidence type="ECO:0000256" key="10">
    <source>
        <dbReference type="ARBA" id="ARBA00023027"/>
    </source>
</evidence>
<dbReference type="SMART" id="SM00900">
    <property type="entry name" value="FMN_bind"/>
    <property type="match status" value="1"/>
</dbReference>
<keyword evidence="7 16" id="KW-0812">Transmembrane</keyword>
<evidence type="ECO:0000256" key="2">
    <source>
        <dbReference type="ARBA" id="ARBA00022475"/>
    </source>
</evidence>
<evidence type="ECO:0000256" key="13">
    <source>
        <dbReference type="ARBA" id="ARBA00023075"/>
    </source>
</evidence>
<dbReference type="PIRSF" id="PIRSF009437">
    <property type="entry name" value="NQR-1_subunit_C"/>
    <property type="match status" value="1"/>
</dbReference>
<gene>
    <name evidence="16" type="primary">nqrC</name>
    <name evidence="19" type="ORF">C4F51_09225</name>
</gene>
<keyword evidence="13 16" id="KW-0830">Ubiquinone</keyword>
<evidence type="ECO:0000256" key="14">
    <source>
        <dbReference type="ARBA" id="ARBA00023136"/>
    </source>
</evidence>
<evidence type="ECO:0000256" key="12">
    <source>
        <dbReference type="ARBA" id="ARBA00023065"/>
    </source>
</evidence>
<dbReference type="NCBIfam" id="NF003749">
    <property type="entry name" value="PRK05346.1-5"/>
    <property type="match status" value="1"/>
</dbReference>
<protein>
    <recommendedName>
        <fullName evidence="16 17">Na(+)-translocating NADH-quinone reductase subunit C</fullName>
        <shortName evidence="16 17">Na(+)-NQR subunit C</shortName>
        <shortName evidence="16 17">Na(+)-translocating NQR subunit C</shortName>
        <ecNumber evidence="16 17">7.2.1.1</ecNumber>
    </recommendedName>
    <alternativeName>
        <fullName evidence="16 17">NQR complex subunit C</fullName>
    </alternativeName>
    <alternativeName>
        <fullName evidence="16 17">NQR-1 subunit C</fullName>
    </alternativeName>
</protein>
<dbReference type="HAMAP" id="MF_00427">
    <property type="entry name" value="NqrC"/>
    <property type="match status" value="1"/>
</dbReference>
<dbReference type="NCBIfam" id="TIGR01938">
    <property type="entry name" value="nqrC"/>
    <property type="match status" value="1"/>
</dbReference>
<comment type="subunit">
    <text evidence="16 17">Composed of six subunits; NqrA, NqrB, NqrC, NqrD, NqrE and NqrF.</text>
</comment>
<keyword evidence="14 16" id="KW-0472">Membrane</keyword>
<dbReference type="Proteomes" id="UP000652567">
    <property type="component" value="Unassembled WGS sequence"/>
</dbReference>
<evidence type="ECO:0000256" key="11">
    <source>
        <dbReference type="ARBA" id="ARBA00023053"/>
    </source>
</evidence>
<comment type="catalytic activity">
    <reaction evidence="16 17">
        <text>a ubiquinone + n Na(+)(in) + NADH + H(+) = a ubiquinol + n Na(+)(out) + NAD(+)</text>
        <dbReference type="Rhea" id="RHEA:47748"/>
        <dbReference type="Rhea" id="RHEA-COMP:9565"/>
        <dbReference type="Rhea" id="RHEA-COMP:9566"/>
        <dbReference type="ChEBI" id="CHEBI:15378"/>
        <dbReference type="ChEBI" id="CHEBI:16389"/>
        <dbReference type="ChEBI" id="CHEBI:17976"/>
        <dbReference type="ChEBI" id="CHEBI:29101"/>
        <dbReference type="ChEBI" id="CHEBI:57540"/>
        <dbReference type="ChEBI" id="CHEBI:57945"/>
        <dbReference type="EC" id="7.2.1.1"/>
    </reaction>
</comment>
<evidence type="ECO:0000313" key="19">
    <source>
        <dbReference type="EMBL" id="MBE8717368.1"/>
    </source>
</evidence>